<feature type="transmembrane region" description="Helical" evidence="5">
    <location>
        <begin position="83"/>
        <end position="101"/>
    </location>
</feature>
<dbReference type="InterPro" id="IPR037185">
    <property type="entry name" value="EmrE-like"/>
</dbReference>
<keyword evidence="4 5" id="KW-0472">Membrane</keyword>
<evidence type="ECO:0000256" key="5">
    <source>
        <dbReference type="SAM" id="Phobius"/>
    </source>
</evidence>
<feature type="transmembrane region" description="Helical" evidence="5">
    <location>
        <begin position="6"/>
        <end position="21"/>
    </location>
</feature>
<feature type="transmembrane region" description="Helical" evidence="5">
    <location>
        <begin position="33"/>
        <end position="50"/>
    </location>
</feature>
<dbReference type="PANTHER" id="PTHR32322:SF9">
    <property type="entry name" value="AMINO-ACID METABOLITE EFFLUX PUMP-RELATED"/>
    <property type="match status" value="1"/>
</dbReference>
<keyword evidence="8" id="KW-1185">Reference proteome</keyword>
<feature type="transmembrane region" description="Helical" evidence="5">
    <location>
        <begin position="56"/>
        <end position="76"/>
    </location>
</feature>
<dbReference type="SUPFAM" id="SSF103481">
    <property type="entry name" value="Multidrug resistance efflux transporter EmrE"/>
    <property type="match status" value="1"/>
</dbReference>
<evidence type="ECO:0000256" key="1">
    <source>
        <dbReference type="ARBA" id="ARBA00004141"/>
    </source>
</evidence>
<reference evidence="7 8" key="1">
    <citation type="submission" date="2023-11" db="EMBL/GenBank/DDBJ databases">
        <title>Draft genome of Azohydromonas lata strain H1 (DSM1123), a polyhydroxyalkanoate producer.</title>
        <authorList>
            <person name="Traversa D."/>
            <person name="D'Addabbo P."/>
            <person name="Pazzani C."/>
            <person name="Manzari C."/>
            <person name="Chiara M."/>
            <person name="Scrascia M."/>
        </authorList>
    </citation>
    <scope>NUCLEOTIDE SEQUENCE [LARGE SCALE GENOMIC DNA]</scope>
    <source>
        <strain evidence="7 8">H1</strain>
    </source>
</reference>
<dbReference type="InterPro" id="IPR000620">
    <property type="entry name" value="EamA_dom"/>
</dbReference>
<evidence type="ECO:0000256" key="4">
    <source>
        <dbReference type="ARBA" id="ARBA00023136"/>
    </source>
</evidence>
<dbReference type="EMBL" id="JAXOJX010000101">
    <property type="protein sequence ID" value="MDZ5461213.1"/>
    <property type="molecule type" value="Genomic_DNA"/>
</dbReference>
<evidence type="ECO:0000313" key="7">
    <source>
        <dbReference type="EMBL" id="MDZ5461213.1"/>
    </source>
</evidence>
<proteinExistence type="predicted"/>
<comment type="caution">
    <text evidence="7">The sequence shown here is derived from an EMBL/GenBank/DDBJ whole genome shotgun (WGS) entry which is preliminary data.</text>
</comment>
<dbReference type="RefSeq" id="WP_322468451.1">
    <property type="nucleotide sequence ID" value="NZ_JAXOJX010000101.1"/>
</dbReference>
<dbReference type="PANTHER" id="PTHR32322">
    <property type="entry name" value="INNER MEMBRANE TRANSPORTER"/>
    <property type="match status" value="1"/>
</dbReference>
<feature type="transmembrane region" description="Helical" evidence="5">
    <location>
        <begin position="220"/>
        <end position="238"/>
    </location>
</feature>
<name>A0ABU5IQN2_9BURK</name>
<gene>
    <name evidence="7" type="ORF">SM757_32035</name>
</gene>
<feature type="transmembrane region" description="Helical" evidence="5">
    <location>
        <begin position="165"/>
        <end position="186"/>
    </location>
</feature>
<organism evidence="7 8">
    <name type="scientific">Azohydromonas lata</name>
    <dbReference type="NCBI Taxonomy" id="45677"/>
    <lineage>
        <taxon>Bacteria</taxon>
        <taxon>Pseudomonadati</taxon>
        <taxon>Pseudomonadota</taxon>
        <taxon>Betaproteobacteria</taxon>
        <taxon>Burkholderiales</taxon>
        <taxon>Sphaerotilaceae</taxon>
        <taxon>Azohydromonas</taxon>
    </lineage>
</organism>
<protein>
    <submittedName>
        <fullName evidence="7">DMT family transporter</fullName>
    </submittedName>
</protein>
<evidence type="ECO:0000256" key="3">
    <source>
        <dbReference type="ARBA" id="ARBA00022989"/>
    </source>
</evidence>
<feature type="non-terminal residue" evidence="7">
    <location>
        <position position="1"/>
    </location>
</feature>
<accession>A0ABU5IQN2</accession>
<evidence type="ECO:0000313" key="8">
    <source>
        <dbReference type="Proteomes" id="UP001293718"/>
    </source>
</evidence>
<sequence>ASFTAIRVISGALTLVTILRLRGERAVRSRTGWFSAILFFIYAAAFSFAYRDISTGAGALVLFAAAQLLMISYGLYKGERASACGLLMALGGMTAFLAPSASAPPLATAALMAVAGFAWGGFSLLGRSSDSPVANTAGSFLWAAPFALVLMLIQREHLSIDPMGATYALLSGSLASAIGYAIWYWVRVRMTVISAGAVQLSVPVLSATLGVLVLSEEITLKSAISALVALSGVAWVTLTAKAGKRRRPAAETGG</sequence>
<dbReference type="Pfam" id="PF00892">
    <property type="entry name" value="EamA"/>
    <property type="match status" value="1"/>
</dbReference>
<feature type="domain" description="EamA" evidence="6">
    <location>
        <begin position="110"/>
        <end position="237"/>
    </location>
</feature>
<dbReference type="Proteomes" id="UP001293718">
    <property type="component" value="Unassembled WGS sequence"/>
</dbReference>
<feature type="transmembrane region" description="Helical" evidence="5">
    <location>
        <begin position="193"/>
        <end position="214"/>
    </location>
</feature>
<keyword evidence="2 5" id="KW-0812">Transmembrane</keyword>
<evidence type="ECO:0000256" key="2">
    <source>
        <dbReference type="ARBA" id="ARBA00022692"/>
    </source>
</evidence>
<feature type="transmembrane region" description="Helical" evidence="5">
    <location>
        <begin position="133"/>
        <end position="153"/>
    </location>
</feature>
<keyword evidence="3 5" id="KW-1133">Transmembrane helix</keyword>
<dbReference type="InterPro" id="IPR050638">
    <property type="entry name" value="AA-Vitamin_Transporters"/>
</dbReference>
<evidence type="ECO:0000259" key="6">
    <source>
        <dbReference type="Pfam" id="PF00892"/>
    </source>
</evidence>
<feature type="transmembrane region" description="Helical" evidence="5">
    <location>
        <begin position="107"/>
        <end position="126"/>
    </location>
</feature>
<comment type="subcellular location">
    <subcellularLocation>
        <location evidence="1">Membrane</location>
        <topology evidence="1">Multi-pass membrane protein</topology>
    </subcellularLocation>
</comment>